<organism evidence="4">
    <name type="scientific">Cladocopium goreaui</name>
    <dbReference type="NCBI Taxonomy" id="2562237"/>
    <lineage>
        <taxon>Eukaryota</taxon>
        <taxon>Sar</taxon>
        <taxon>Alveolata</taxon>
        <taxon>Dinophyceae</taxon>
        <taxon>Suessiales</taxon>
        <taxon>Symbiodiniaceae</taxon>
        <taxon>Cladocopium</taxon>
    </lineage>
</organism>
<dbReference type="EMBL" id="CAMXCT010000001">
    <property type="protein sequence ID" value="CAI3971533.1"/>
    <property type="molecule type" value="Genomic_DNA"/>
</dbReference>
<dbReference type="AlphaFoldDB" id="A0A9P1BDQ6"/>
<evidence type="ECO:0000259" key="3">
    <source>
        <dbReference type="PROSITE" id="PS51352"/>
    </source>
</evidence>
<evidence type="ECO:0000313" key="4">
    <source>
        <dbReference type="EMBL" id="CAI3971533.1"/>
    </source>
</evidence>
<keyword evidence="2" id="KW-0732">Signal</keyword>
<protein>
    <submittedName>
        <fullName evidence="6">Thiol-disulfide oxidoreductase ResA</fullName>
    </submittedName>
</protein>
<evidence type="ECO:0000313" key="7">
    <source>
        <dbReference type="Proteomes" id="UP001152797"/>
    </source>
</evidence>
<dbReference type="EMBL" id="CAMXCT020000001">
    <property type="protein sequence ID" value="CAL1124908.1"/>
    <property type="molecule type" value="Genomic_DNA"/>
</dbReference>
<dbReference type="PROSITE" id="PS51352">
    <property type="entry name" value="THIOREDOXIN_2"/>
    <property type="match status" value="1"/>
</dbReference>
<dbReference type="InterPro" id="IPR012336">
    <property type="entry name" value="Thioredoxin-like_fold"/>
</dbReference>
<dbReference type="InterPro" id="IPR050553">
    <property type="entry name" value="Thioredoxin_ResA/DsbE_sf"/>
</dbReference>
<sequence length="724" mass="80326">MKGFGSMRHCTSYATVFTLLLAASSTFAAAPSAEQALKLKPVQDDVQFTTPTDSQIEKCTIKAEPIDGQTGWVVRDEAGQLLRRFVDSNNDNVVDMWCYYQDGIEVYRDVDSNHNGKADQSRWINTGGTRWGIDKNEDGRIDSWSVISPEEVTAEVVAAMAQRDSARFERLVLTKEELAQLGLGEEMAKELGESIATAANDFKEAVKAQQMVTGKTEWASFGAVRPGMVPQGASGSKKDLIVYENVVAMVTTEGKHGEVLVGTLVKVGDAWRVLDAPKSLDPNRQEMVDSGRFFSVAAFNRRPEAGTTTPEGMDGETQKLLTQLEEVDKKNPGATYDAERVKLLEKLASISEGEDKAQWIRQLADMLAAAAQTGEYPKGVDELKELYAKLSKDKANEDLAGYVKFRYLQSDYNLSFQAPNPDYAKIQTKWVEDLEAFIKEYPNCSLTPEAMLQLGMAQEFAGQEDDAKKWYGELAQKFPKSEIAPKAAGAKRRLESVGKAIPLKGQDIMTKSPFDLAQLRGKVVLVHYWATWCKPCQSDMSQIKELLAKYGRDGFVPVGISVDSDPQKLSEFLKQAKLPRNWPQLYEAGGIDNSPLANQLGILSLPTMILIGKDGKVANRNIHVTELDGEVKSGVAAKLALFVLLFHPLDFQLRTKFHRLPFLSRAQLPKYRRPVRIRMSSSEMITPVIIEGDVSKRCPKRDAIPGSKSRTLRRREPAQPSETA</sequence>
<dbReference type="SUPFAM" id="SSF52833">
    <property type="entry name" value="Thioredoxin-like"/>
    <property type="match status" value="1"/>
</dbReference>
<evidence type="ECO:0000313" key="5">
    <source>
        <dbReference type="EMBL" id="CAL1124908.1"/>
    </source>
</evidence>
<reference evidence="4" key="1">
    <citation type="submission" date="2022-10" db="EMBL/GenBank/DDBJ databases">
        <authorList>
            <person name="Chen Y."/>
            <person name="Dougan E. K."/>
            <person name="Chan C."/>
            <person name="Rhodes N."/>
            <person name="Thang M."/>
        </authorList>
    </citation>
    <scope>NUCLEOTIDE SEQUENCE</scope>
</reference>
<reference evidence="5" key="2">
    <citation type="submission" date="2024-04" db="EMBL/GenBank/DDBJ databases">
        <authorList>
            <person name="Chen Y."/>
            <person name="Shah S."/>
            <person name="Dougan E. K."/>
            <person name="Thang M."/>
            <person name="Chan C."/>
        </authorList>
    </citation>
    <scope>NUCLEOTIDE SEQUENCE [LARGE SCALE GENOMIC DNA]</scope>
</reference>
<evidence type="ECO:0000256" key="1">
    <source>
        <dbReference type="SAM" id="MobiDB-lite"/>
    </source>
</evidence>
<dbReference type="OrthoDB" id="10065394at2759"/>
<dbReference type="PANTHER" id="PTHR42852">
    <property type="entry name" value="THIOL:DISULFIDE INTERCHANGE PROTEIN DSBE"/>
    <property type="match status" value="1"/>
</dbReference>
<feature type="domain" description="Thioredoxin" evidence="3">
    <location>
        <begin position="494"/>
        <end position="646"/>
    </location>
</feature>
<dbReference type="EMBL" id="CAMXCT030000001">
    <property type="protein sequence ID" value="CAL4758845.1"/>
    <property type="molecule type" value="Genomic_DNA"/>
</dbReference>
<dbReference type="Gene3D" id="3.40.30.10">
    <property type="entry name" value="Glutaredoxin"/>
    <property type="match status" value="1"/>
</dbReference>
<dbReference type="Pfam" id="PF13905">
    <property type="entry name" value="Thioredoxin_8"/>
    <property type="match status" value="1"/>
</dbReference>
<dbReference type="GO" id="GO:0006950">
    <property type="term" value="P:response to stress"/>
    <property type="evidence" value="ECO:0007669"/>
    <property type="project" value="UniProtKB-ARBA"/>
</dbReference>
<evidence type="ECO:0000256" key="2">
    <source>
        <dbReference type="SAM" id="SignalP"/>
    </source>
</evidence>
<keyword evidence="7" id="KW-1185">Reference proteome</keyword>
<accession>A0A9P1BDQ6</accession>
<proteinExistence type="predicted"/>
<dbReference type="PANTHER" id="PTHR42852:SF17">
    <property type="entry name" value="THIOREDOXIN-LIKE PROTEIN HI_1115"/>
    <property type="match status" value="1"/>
</dbReference>
<dbReference type="CDD" id="cd02966">
    <property type="entry name" value="TlpA_like_family"/>
    <property type="match status" value="1"/>
</dbReference>
<dbReference type="Pfam" id="PF13174">
    <property type="entry name" value="TPR_6"/>
    <property type="match status" value="1"/>
</dbReference>
<dbReference type="Proteomes" id="UP001152797">
    <property type="component" value="Unassembled WGS sequence"/>
</dbReference>
<feature type="signal peptide" evidence="2">
    <location>
        <begin position="1"/>
        <end position="28"/>
    </location>
</feature>
<feature type="chain" id="PRO_5043269361" evidence="2">
    <location>
        <begin position="29"/>
        <end position="724"/>
    </location>
</feature>
<name>A0A9P1BDQ6_9DINO</name>
<comment type="caution">
    <text evidence="4">The sequence shown here is derived from an EMBL/GenBank/DDBJ whole genome shotgun (WGS) entry which is preliminary data.</text>
</comment>
<feature type="region of interest" description="Disordered" evidence="1">
    <location>
        <begin position="699"/>
        <end position="724"/>
    </location>
</feature>
<dbReference type="InterPro" id="IPR019734">
    <property type="entry name" value="TPR_rpt"/>
</dbReference>
<dbReference type="InterPro" id="IPR013766">
    <property type="entry name" value="Thioredoxin_domain"/>
</dbReference>
<dbReference type="InterPro" id="IPR011990">
    <property type="entry name" value="TPR-like_helical_dom_sf"/>
</dbReference>
<dbReference type="InterPro" id="IPR036249">
    <property type="entry name" value="Thioredoxin-like_sf"/>
</dbReference>
<evidence type="ECO:0000313" key="6">
    <source>
        <dbReference type="EMBL" id="CAL4758845.1"/>
    </source>
</evidence>
<dbReference type="Gene3D" id="1.25.40.10">
    <property type="entry name" value="Tetratricopeptide repeat domain"/>
    <property type="match status" value="1"/>
</dbReference>
<gene>
    <name evidence="4" type="ORF">C1SCF055_LOCUS123</name>
</gene>